<sequence length="66" mass="7650">MSPTSQLSKKPESTKVASPSLDMSLPRYGLTLPNWLEKSTRDNTWPKEGCRYKLNYYSVRFQKPNP</sequence>
<proteinExistence type="predicted"/>
<accession>A0A3M7M3G7</accession>
<gene>
    <name evidence="2" type="ORF">GMOD_00002979</name>
</gene>
<evidence type="ECO:0000313" key="2">
    <source>
        <dbReference type="EMBL" id="RMZ69067.1"/>
    </source>
</evidence>
<dbReference type="Proteomes" id="UP000265663">
    <property type="component" value="Unassembled WGS sequence"/>
</dbReference>
<name>A0A3M7M3G7_9PLEO</name>
<evidence type="ECO:0000313" key="3">
    <source>
        <dbReference type="Proteomes" id="UP000265663"/>
    </source>
</evidence>
<feature type="region of interest" description="Disordered" evidence="1">
    <location>
        <begin position="1"/>
        <end position="21"/>
    </location>
</feature>
<reference evidence="2 3" key="1">
    <citation type="journal article" date="2014" name="PLoS ONE">
        <title>De novo Genome Assembly of the Fungal Plant Pathogen Pyrenophora semeniperda.</title>
        <authorList>
            <person name="Soliai M.M."/>
            <person name="Meyer S.E."/>
            <person name="Udall J.A."/>
            <person name="Elzinga D.E."/>
            <person name="Hermansen R.A."/>
            <person name="Bodily P.M."/>
            <person name="Hart A.A."/>
            <person name="Coleman C.E."/>
        </authorList>
    </citation>
    <scope>NUCLEOTIDE SEQUENCE [LARGE SCALE GENOMIC DNA]</scope>
    <source>
        <strain evidence="2 3">CCB06</strain>
        <tissue evidence="2">Mycelium</tissue>
    </source>
</reference>
<protein>
    <submittedName>
        <fullName evidence="2">Uncharacterized protein</fullName>
    </submittedName>
</protein>
<keyword evidence="3" id="KW-1185">Reference proteome</keyword>
<organism evidence="2 3">
    <name type="scientific">Pyrenophora seminiperda CCB06</name>
    <dbReference type="NCBI Taxonomy" id="1302712"/>
    <lineage>
        <taxon>Eukaryota</taxon>
        <taxon>Fungi</taxon>
        <taxon>Dikarya</taxon>
        <taxon>Ascomycota</taxon>
        <taxon>Pezizomycotina</taxon>
        <taxon>Dothideomycetes</taxon>
        <taxon>Pleosporomycetidae</taxon>
        <taxon>Pleosporales</taxon>
        <taxon>Pleosporineae</taxon>
        <taxon>Pleosporaceae</taxon>
        <taxon>Pyrenophora</taxon>
    </lineage>
</organism>
<evidence type="ECO:0000256" key="1">
    <source>
        <dbReference type="SAM" id="MobiDB-lite"/>
    </source>
</evidence>
<dbReference type="EMBL" id="KE747817">
    <property type="protein sequence ID" value="RMZ69067.1"/>
    <property type="molecule type" value="Genomic_DNA"/>
</dbReference>
<dbReference type="AlphaFoldDB" id="A0A3M7M3G7"/>